<gene>
    <name evidence="10" type="ORF">BCR35DRAFT_304026</name>
</gene>
<dbReference type="InterPro" id="IPR037518">
    <property type="entry name" value="MPN"/>
</dbReference>
<dbReference type="PROSITE" id="PS50249">
    <property type="entry name" value="MPN"/>
    <property type="match status" value="1"/>
</dbReference>
<comment type="cofactor">
    <cofactor evidence="1">
        <name>Zn(2+)</name>
        <dbReference type="ChEBI" id="CHEBI:29105"/>
    </cofactor>
</comment>
<dbReference type="PANTHER" id="PTHR12947:SF13">
    <property type="entry name" value="FI19924P1"/>
    <property type="match status" value="1"/>
</dbReference>
<dbReference type="STRING" id="106004.A0A1Y2FD47"/>
<dbReference type="GO" id="GO:0006508">
    <property type="term" value="P:proteolysis"/>
    <property type="evidence" value="ECO:0007669"/>
    <property type="project" value="UniProtKB-KW"/>
</dbReference>
<dbReference type="InterPro" id="IPR000555">
    <property type="entry name" value="JAMM/MPN+_dom"/>
</dbReference>
<dbReference type="GO" id="GO:0140492">
    <property type="term" value="F:metal-dependent deubiquitinase activity"/>
    <property type="evidence" value="ECO:0007669"/>
    <property type="project" value="InterPro"/>
</dbReference>
<comment type="caution">
    <text evidence="10">The sequence shown here is derived from an EMBL/GenBank/DDBJ whole genome shotgun (WGS) entry which is preliminary data.</text>
</comment>
<name>A0A1Y2FD47_9BASI</name>
<evidence type="ECO:0000256" key="8">
    <source>
        <dbReference type="ARBA" id="ARBA00023049"/>
    </source>
</evidence>
<organism evidence="10 11">
    <name type="scientific">Leucosporidium creatinivorum</name>
    <dbReference type="NCBI Taxonomy" id="106004"/>
    <lineage>
        <taxon>Eukaryota</taxon>
        <taxon>Fungi</taxon>
        <taxon>Dikarya</taxon>
        <taxon>Basidiomycota</taxon>
        <taxon>Pucciniomycotina</taxon>
        <taxon>Microbotryomycetes</taxon>
        <taxon>Leucosporidiales</taxon>
        <taxon>Leucosporidium</taxon>
    </lineage>
</organism>
<dbReference type="InParanoid" id="A0A1Y2FD47"/>
<dbReference type="Gene3D" id="3.40.140.10">
    <property type="entry name" value="Cytidine Deaminase, domain 2"/>
    <property type="match status" value="1"/>
</dbReference>
<evidence type="ECO:0000256" key="5">
    <source>
        <dbReference type="ARBA" id="ARBA00022786"/>
    </source>
</evidence>
<keyword evidence="3" id="KW-0645">Protease</keyword>
<evidence type="ECO:0000313" key="11">
    <source>
        <dbReference type="Proteomes" id="UP000193467"/>
    </source>
</evidence>
<evidence type="ECO:0000256" key="6">
    <source>
        <dbReference type="ARBA" id="ARBA00022801"/>
    </source>
</evidence>
<evidence type="ECO:0000256" key="1">
    <source>
        <dbReference type="ARBA" id="ARBA00001947"/>
    </source>
</evidence>
<dbReference type="InterPro" id="IPR044098">
    <property type="entry name" value="STAMBP/STALP-like_MPN"/>
</dbReference>
<evidence type="ECO:0000256" key="4">
    <source>
        <dbReference type="ARBA" id="ARBA00022723"/>
    </source>
</evidence>
<evidence type="ECO:0000256" key="2">
    <source>
        <dbReference type="ARBA" id="ARBA00010981"/>
    </source>
</evidence>
<dbReference type="SUPFAM" id="SSF102712">
    <property type="entry name" value="JAB1/MPN domain"/>
    <property type="match status" value="1"/>
</dbReference>
<dbReference type="PANTHER" id="PTHR12947">
    <property type="entry name" value="AMSH-LIKE PROTEASE"/>
    <property type="match status" value="1"/>
</dbReference>
<dbReference type="Pfam" id="PF01398">
    <property type="entry name" value="JAB"/>
    <property type="match status" value="1"/>
</dbReference>
<evidence type="ECO:0000256" key="7">
    <source>
        <dbReference type="ARBA" id="ARBA00022833"/>
    </source>
</evidence>
<feature type="domain" description="MPN" evidence="9">
    <location>
        <begin position="62"/>
        <end position="189"/>
    </location>
</feature>
<dbReference type="FunFam" id="3.40.140.10:FF:000033">
    <property type="entry name" value="AMSH-like protease sst2"/>
    <property type="match status" value="1"/>
</dbReference>
<reference evidence="10 11" key="1">
    <citation type="submission" date="2016-07" db="EMBL/GenBank/DDBJ databases">
        <title>Pervasive Adenine N6-methylation of Active Genes in Fungi.</title>
        <authorList>
            <consortium name="DOE Joint Genome Institute"/>
            <person name="Mondo S.J."/>
            <person name="Dannebaum R.O."/>
            <person name="Kuo R.C."/>
            <person name="Labutti K."/>
            <person name="Haridas S."/>
            <person name="Kuo A."/>
            <person name="Salamov A."/>
            <person name="Ahrendt S.R."/>
            <person name="Lipzen A."/>
            <person name="Sullivan W."/>
            <person name="Andreopoulos W.B."/>
            <person name="Clum A."/>
            <person name="Lindquist E."/>
            <person name="Daum C."/>
            <person name="Ramamoorthy G.K."/>
            <person name="Gryganskyi A."/>
            <person name="Culley D."/>
            <person name="Magnuson J.K."/>
            <person name="James T.Y."/>
            <person name="O'Malley M.A."/>
            <person name="Stajich J.E."/>
            <person name="Spatafora J.W."/>
            <person name="Visel A."/>
            <person name="Grigoriev I.V."/>
        </authorList>
    </citation>
    <scope>NUCLEOTIDE SEQUENCE [LARGE SCALE GENOMIC DNA]</scope>
    <source>
        <strain evidence="10 11">62-1032</strain>
    </source>
</reference>
<comment type="similarity">
    <text evidence="2">Belongs to the peptidase M67C family.</text>
</comment>
<dbReference type="AlphaFoldDB" id="A0A1Y2FD47"/>
<evidence type="ECO:0000259" key="9">
    <source>
        <dbReference type="PROSITE" id="PS50249"/>
    </source>
</evidence>
<dbReference type="GO" id="GO:0005768">
    <property type="term" value="C:endosome"/>
    <property type="evidence" value="ECO:0007669"/>
    <property type="project" value="TreeGrafter"/>
</dbReference>
<keyword evidence="11" id="KW-1185">Reference proteome</keyword>
<evidence type="ECO:0000313" key="10">
    <source>
        <dbReference type="EMBL" id="ORY81849.1"/>
    </source>
</evidence>
<proteinExistence type="inferred from homology"/>
<dbReference type="Proteomes" id="UP000193467">
    <property type="component" value="Unassembled WGS sequence"/>
</dbReference>
<keyword evidence="6" id="KW-0378">Hydrolase</keyword>
<keyword evidence="7" id="KW-0862">Zinc</keyword>
<dbReference type="GO" id="GO:0061578">
    <property type="term" value="F:K63-linked deubiquitinase activity"/>
    <property type="evidence" value="ECO:0007669"/>
    <property type="project" value="InterPro"/>
</dbReference>
<dbReference type="GO" id="GO:0016020">
    <property type="term" value="C:membrane"/>
    <property type="evidence" value="ECO:0007669"/>
    <property type="project" value="TreeGrafter"/>
</dbReference>
<sequence length="236" mass="25866">MGPPAGLTRRSSSMASLPLGLLGRGSSGRKNKGLDGVSEMQGVLEEEEFLGVTEGGQPLRNLVLPSSLVDTFVAIANSNTDKGIETCGLLMGGLSHNTFTISHLLIPKQEGTPDTCMTTHEEEHFTFQDERDLMTLGWIHTHPTQSCFMSSLDLHSHASYQVMLAEAVAIVCAPNHDPSFGIFRMTDPPGLETIVKCDIKGLFHPHPDLPIYTDVDQSWGHCRMRNIPFEAVDLRR</sequence>
<protein>
    <recommendedName>
        <fullName evidence="9">MPN domain-containing protein</fullName>
    </recommendedName>
</protein>
<dbReference type="OrthoDB" id="3640at2759"/>
<dbReference type="SMART" id="SM00232">
    <property type="entry name" value="JAB_MPN"/>
    <property type="match status" value="1"/>
</dbReference>
<evidence type="ECO:0000256" key="3">
    <source>
        <dbReference type="ARBA" id="ARBA00022670"/>
    </source>
</evidence>
<keyword evidence="5" id="KW-0833">Ubl conjugation pathway</keyword>
<keyword evidence="4" id="KW-0479">Metal-binding</keyword>
<dbReference type="GO" id="GO:0046872">
    <property type="term" value="F:metal ion binding"/>
    <property type="evidence" value="ECO:0007669"/>
    <property type="project" value="UniProtKB-KW"/>
</dbReference>
<dbReference type="GO" id="GO:0070536">
    <property type="term" value="P:protein K63-linked deubiquitination"/>
    <property type="evidence" value="ECO:0007669"/>
    <property type="project" value="InterPro"/>
</dbReference>
<dbReference type="CDD" id="cd08066">
    <property type="entry name" value="MPN_AMSH_like"/>
    <property type="match status" value="1"/>
</dbReference>
<keyword evidence="8" id="KW-0482">Metalloprotease</keyword>
<dbReference type="EMBL" id="MCGR01000022">
    <property type="protein sequence ID" value="ORY81849.1"/>
    <property type="molecule type" value="Genomic_DNA"/>
</dbReference>
<accession>A0A1Y2FD47</accession>